<feature type="binding site" evidence="4">
    <location>
        <begin position="683"/>
        <end position="690"/>
    </location>
    <ligand>
        <name>ATP</name>
        <dbReference type="ChEBI" id="CHEBI:30616"/>
    </ligand>
</feature>
<keyword evidence="10" id="KW-1185">Reference proteome</keyword>
<dbReference type="EMBL" id="RBXX01000002">
    <property type="protein sequence ID" value="RKT83416.1"/>
    <property type="molecule type" value="Genomic_DNA"/>
</dbReference>
<dbReference type="PROSITE" id="PS50901">
    <property type="entry name" value="FTSK"/>
    <property type="match status" value="3"/>
</dbReference>
<feature type="region of interest" description="Disordered" evidence="5">
    <location>
        <begin position="325"/>
        <end position="379"/>
    </location>
</feature>
<dbReference type="Proteomes" id="UP000270697">
    <property type="component" value="Unassembled WGS sequence"/>
</dbReference>
<dbReference type="STRING" id="455193.SAMN05421805_10598"/>
<dbReference type="EMBL" id="FOUP01000005">
    <property type="protein sequence ID" value="SFN53279.1"/>
    <property type="molecule type" value="Genomic_DNA"/>
</dbReference>
<name>A0A1I4ZTI0_9PSEU</name>
<dbReference type="SUPFAM" id="SSF52540">
    <property type="entry name" value="P-loop containing nucleoside triphosphate hydrolases"/>
    <property type="match status" value="2"/>
</dbReference>
<dbReference type="InterPro" id="IPR002543">
    <property type="entry name" value="FtsK_dom"/>
</dbReference>
<dbReference type="InterPro" id="IPR027417">
    <property type="entry name" value="P-loop_NTPase"/>
</dbReference>
<dbReference type="AlphaFoldDB" id="A0A1I4ZTI0"/>
<reference evidence="8 9" key="1">
    <citation type="submission" date="2016-10" db="EMBL/GenBank/DDBJ databases">
        <authorList>
            <person name="de Groot N.N."/>
        </authorList>
    </citation>
    <scope>NUCLEOTIDE SEQUENCE [LARGE SCALE GENOMIC DNA]</scope>
    <source>
        <strain evidence="8 9">CPCC 201259</strain>
    </source>
</reference>
<evidence type="ECO:0000313" key="9">
    <source>
        <dbReference type="Proteomes" id="UP000199398"/>
    </source>
</evidence>
<sequence length="873" mass="95847">MPPRPAAPPPVQPPVAEATQVIRTEPKPDGPIDIFDLAGVGDPLKLDPSKLWQRRDDGQRYRIPIGLDENQQPVVLDLLGSTTAFGVFGSTGSDRAPYLHSLLFGMAATHSPAEISFFCIGGSVTQPTWNSITELPHRAAVQTTSEDLYDEHRLIAALEGELERRAQLLAGMSMQHFTDYQAIESQTRFGPMPLLVVAVDMLPHFLEEAPGFERTLGKLMSAGRLGIKLLFSAFGPDELPRRLAYRFDSVVLHTCAESDSKPLLGDDRALHLRPDQAYLVGGVKKPVLFRTAHANLRHPSSSPDTPAYRLFADGLQHKAPPAKKLLLPKPGIEPPSGVDAPLPRLTTSEDRGYGAETTSPPVVSIGTVDNPREHRQDPLQLDFTGADSRLAIVGRPGSGKTTTVLTALMALALTSTPTEVRFHCLAFGGNGLLPLRNLPHSGAVVQSRSPKQVEQALAHLESTLDNRARFFVAEGIDSAADFRRRRAEADFGEEATDHFLVVDGWPEVHQHPGLAERVLRLARRGTEHGIHLIVTANRWDDLPRELRELVGGRIELRLTDPRESLVSTAAAQRLPDEAGHCLRQELWGAINLPVLDDDLPSYFEYVESGLPEDLPAKTRELVARIDESWKGPRFRQLGHERTAVDHDDLPRSEPHAIPLGIDDGGEPVLLDLSGENPHLLITGGPESGKSTAIRTVLRGIASAYSPKQAKVLLIDYKREHHHALISEDHLLAWNRTWEDSIRDLAQVIASLRKRRGPAAWSGPELFVVADDFHEVSRRAELRSLGGLDEFLPDAHEVGLHLVVASNGLHPHQRNSIVPGLGHCAHQLLLKDATGPEWLTGAPAERPREQGEARLLRPVGPSARLRFPKIPPPE</sequence>
<feature type="region of interest" description="Disordered" evidence="5">
    <location>
        <begin position="836"/>
        <end position="873"/>
    </location>
</feature>
<evidence type="ECO:0000313" key="8">
    <source>
        <dbReference type="EMBL" id="SFN53279.1"/>
    </source>
</evidence>
<proteinExistence type="predicted"/>
<evidence type="ECO:0000256" key="4">
    <source>
        <dbReference type="PROSITE-ProRule" id="PRU00289"/>
    </source>
</evidence>
<keyword evidence="3 4" id="KW-0067">ATP-binding</keyword>
<evidence type="ECO:0000256" key="2">
    <source>
        <dbReference type="ARBA" id="ARBA00022741"/>
    </source>
</evidence>
<dbReference type="NCBIfam" id="TIGR03925">
    <property type="entry name" value="T7SS_EccC_b"/>
    <property type="match status" value="1"/>
</dbReference>
<gene>
    <name evidence="7" type="ORF">ATL45_1699</name>
    <name evidence="8" type="ORF">SAMN05421805_10598</name>
</gene>
<dbReference type="InterPro" id="IPR050206">
    <property type="entry name" value="FtsK/SpoIIIE/SftA"/>
</dbReference>
<dbReference type="Pfam" id="PF01580">
    <property type="entry name" value="FtsK_SpoIIIE"/>
    <property type="match status" value="3"/>
</dbReference>
<dbReference type="GO" id="GO:0005524">
    <property type="term" value="F:ATP binding"/>
    <property type="evidence" value="ECO:0007669"/>
    <property type="project" value="UniProtKB-UniRule"/>
</dbReference>
<dbReference type="PANTHER" id="PTHR22683:SF1">
    <property type="entry name" value="TYPE VII SECRETION SYSTEM PROTEIN ESSC"/>
    <property type="match status" value="1"/>
</dbReference>
<feature type="domain" description="FtsK" evidence="6">
    <location>
        <begin position="376"/>
        <end position="565"/>
    </location>
</feature>
<feature type="compositionally biased region" description="Basic and acidic residues" evidence="5">
    <location>
        <begin position="844"/>
        <end position="854"/>
    </location>
</feature>
<dbReference type="GO" id="GO:0003677">
    <property type="term" value="F:DNA binding"/>
    <property type="evidence" value="ECO:0007669"/>
    <property type="project" value="InterPro"/>
</dbReference>
<accession>A0A1I4ZTI0</accession>
<keyword evidence="1" id="KW-0677">Repeat</keyword>
<evidence type="ECO:0000313" key="7">
    <source>
        <dbReference type="EMBL" id="RKT83416.1"/>
    </source>
</evidence>
<dbReference type="InterPro" id="IPR003593">
    <property type="entry name" value="AAA+_ATPase"/>
</dbReference>
<dbReference type="PANTHER" id="PTHR22683">
    <property type="entry name" value="SPORULATION PROTEIN RELATED"/>
    <property type="match status" value="1"/>
</dbReference>
<dbReference type="SMART" id="SM00382">
    <property type="entry name" value="AAA"/>
    <property type="match status" value="2"/>
</dbReference>
<organism evidence="8 9">
    <name type="scientific">Saccharopolyspora antimicrobica</name>
    <dbReference type="NCBI Taxonomy" id="455193"/>
    <lineage>
        <taxon>Bacteria</taxon>
        <taxon>Bacillati</taxon>
        <taxon>Actinomycetota</taxon>
        <taxon>Actinomycetes</taxon>
        <taxon>Pseudonocardiales</taxon>
        <taxon>Pseudonocardiaceae</taxon>
        <taxon>Saccharopolyspora</taxon>
    </lineage>
</organism>
<evidence type="ECO:0000256" key="5">
    <source>
        <dbReference type="SAM" id="MobiDB-lite"/>
    </source>
</evidence>
<protein>
    <submittedName>
        <fullName evidence="8">DNA segregation ATPase FtsK/SpoIIIE, S-DNA-T family</fullName>
    </submittedName>
    <submittedName>
        <fullName evidence="7">S-DNA-T family DNA segregation ATPase FtsK/SpoIIIE</fullName>
    </submittedName>
</protein>
<evidence type="ECO:0000256" key="3">
    <source>
        <dbReference type="ARBA" id="ARBA00022840"/>
    </source>
</evidence>
<evidence type="ECO:0000256" key="1">
    <source>
        <dbReference type="ARBA" id="ARBA00022737"/>
    </source>
</evidence>
<keyword evidence="2 4" id="KW-0547">Nucleotide-binding</keyword>
<reference evidence="7 10" key="2">
    <citation type="submission" date="2018-10" db="EMBL/GenBank/DDBJ databases">
        <title>Sequencing the genomes of 1000 actinobacteria strains.</title>
        <authorList>
            <person name="Klenk H.-P."/>
        </authorList>
    </citation>
    <scope>NUCLEOTIDE SEQUENCE [LARGE SCALE GENOMIC DNA]</scope>
    <source>
        <strain evidence="7 10">DSM 45119</strain>
    </source>
</reference>
<feature type="domain" description="FtsK" evidence="6">
    <location>
        <begin position="665"/>
        <end position="838"/>
    </location>
</feature>
<dbReference type="InterPro" id="IPR023837">
    <property type="entry name" value="EccCb-like_Actinobacteria"/>
</dbReference>
<evidence type="ECO:0000313" key="10">
    <source>
        <dbReference type="Proteomes" id="UP000270697"/>
    </source>
</evidence>
<dbReference type="Proteomes" id="UP000199398">
    <property type="component" value="Unassembled WGS sequence"/>
</dbReference>
<feature type="binding site" evidence="4">
    <location>
        <begin position="89"/>
        <end position="96"/>
    </location>
    <ligand>
        <name>ATP</name>
        <dbReference type="ChEBI" id="CHEBI:30616"/>
    </ligand>
</feature>
<feature type="domain" description="FtsK" evidence="6">
    <location>
        <begin position="71"/>
        <end position="262"/>
    </location>
</feature>
<feature type="binding site" evidence="4">
    <location>
        <begin position="394"/>
        <end position="401"/>
    </location>
    <ligand>
        <name>ATP</name>
        <dbReference type="ChEBI" id="CHEBI:30616"/>
    </ligand>
</feature>
<evidence type="ECO:0000259" key="6">
    <source>
        <dbReference type="PROSITE" id="PS50901"/>
    </source>
</evidence>
<dbReference type="Gene3D" id="3.40.50.300">
    <property type="entry name" value="P-loop containing nucleotide triphosphate hydrolases"/>
    <property type="match status" value="3"/>
</dbReference>